<feature type="domain" description="Putative restriction endonuclease" evidence="1">
    <location>
        <begin position="33"/>
        <end position="181"/>
    </location>
</feature>
<evidence type="ECO:0000259" key="1">
    <source>
        <dbReference type="Pfam" id="PF05685"/>
    </source>
</evidence>
<keyword evidence="2" id="KW-0540">Nuclease</keyword>
<dbReference type="PANTHER" id="PTHR35400:SF1">
    <property type="entry name" value="SLR1083 PROTEIN"/>
    <property type="match status" value="1"/>
</dbReference>
<dbReference type="RefSeq" id="WP_377168523.1">
    <property type="nucleotide sequence ID" value="NZ_JBHSMQ010000005.1"/>
</dbReference>
<proteinExistence type="predicted"/>
<dbReference type="InterPro" id="IPR008538">
    <property type="entry name" value="Uma2"/>
</dbReference>
<dbReference type="CDD" id="cd06260">
    <property type="entry name" value="DUF820-like"/>
    <property type="match status" value="1"/>
</dbReference>
<evidence type="ECO:0000313" key="2">
    <source>
        <dbReference type="EMBL" id="MFC5456361.1"/>
    </source>
</evidence>
<dbReference type="Pfam" id="PF05685">
    <property type="entry name" value="Uma2"/>
    <property type="match status" value="1"/>
</dbReference>
<dbReference type="SUPFAM" id="SSF52980">
    <property type="entry name" value="Restriction endonuclease-like"/>
    <property type="match status" value="1"/>
</dbReference>
<keyword evidence="2" id="KW-0378">Hydrolase</keyword>
<dbReference type="EMBL" id="JBHSMQ010000005">
    <property type="protein sequence ID" value="MFC5456361.1"/>
    <property type="molecule type" value="Genomic_DNA"/>
</dbReference>
<dbReference type="PANTHER" id="PTHR35400">
    <property type="entry name" value="SLR1083 PROTEIN"/>
    <property type="match status" value="1"/>
</dbReference>
<evidence type="ECO:0000313" key="3">
    <source>
        <dbReference type="Proteomes" id="UP001596052"/>
    </source>
</evidence>
<gene>
    <name evidence="2" type="ORF">ACFQDI_15975</name>
</gene>
<sequence>MVPILRQPGFQQRAMPLSIQAWHQMIATGLAPARAELIRGVIVEKMSKSIIHTKLAARIFALLQKLAGAQVWVRKEDPLTLTDSEPEPDASVVAGREEDFQSHPTTALLVVEVSVSSLNEDREMADLYAENGVAEYWIINGSERCIECYRDPSAGRYQTQLRITEGSILQSAALPAVSVDIAELFAGIGA</sequence>
<keyword evidence="2" id="KW-0255">Endonuclease</keyword>
<dbReference type="InterPro" id="IPR012296">
    <property type="entry name" value="Nuclease_put_TT1808"/>
</dbReference>
<keyword evidence="3" id="KW-1185">Reference proteome</keyword>
<dbReference type="InterPro" id="IPR011335">
    <property type="entry name" value="Restrct_endonuc-II-like"/>
</dbReference>
<accession>A0ABW0KV21</accession>
<dbReference type="GO" id="GO:0004519">
    <property type="term" value="F:endonuclease activity"/>
    <property type="evidence" value="ECO:0007669"/>
    <property type="project" value="UniProtKB-KW"/>
</dbReference>
<organism evidence="2 3">
    <name type="scientific">Prosthecobacter fluviatilis</name>
    <dbReference type="NCBI Taxonomy" id="445931"/>
    <lineage>
        <taxon>Bacteria</taxon>
        <taxon>Pseudomonadati</taxon>
        <taxon>Verrucomicrobiota</taxon>
        <taxon>Verrucomicrobiia</taxon>
        <taxon>Verrucomicrobiales</taxon>
        <taxon>Verrucomicrobiaceae</taxon>
        <taxon>Prosthecobacter</taxon>
    </lineage>
</organism>
<protein>
    <submittedName>
        <fullName evidence="2">Uma2 family endonuclease</fullName>
    </submittedName>
</protein>
<dbReference type="Proteomes" id="UP001596052">
    <property type="component" value="Unassembled WGS sequence"/>
</dbReference>
<reference evidence="3" key="1">
    <citation type="journal article" date="2019" name="Int. J. Syst. Evol. Microbiol.">
        <title>The Global Catalogue of Microorganisms (GCM) 10K type strain sequencing project: providing services to taxonomists for standard genome sequencing and annotation.</title>
        <authorList>
            <consortium name="The Broad Institute Genomics Platform"/>
            <consortium name="The Broad Institute Genome Sequencing Center for Infectious Disease"/>
            <person name="Wu L."/>
            <person name="Ma J."/>
        </authorList>
    </citation>
    <scope>NUCLEOTIDE SEQUENCE [LARGE SCALE GENOMIC DNA]</scope>
    <source>
        <strain evidence="3">CGMCC 4.1469</strain>
    </source>
</reference>
<dbReference type="Gene3D" id="3.90.1570.10">
    <property type="entry name" value="tt1808, chain A"/>
    <property type="match status" value="1"/>
</dbReference>
<name>A0ABW0KV21_9BACT</name>
<comment type="caution">
    <text evidence="2">The sequence shown here is derived from an EMBL/GenBank/DDBJ whole genome shotgun (WGS) entry which is preliminary data.</text>
</comment>